<dbReference type="Gene3D" id="3.40.50.150">
    <property type="entry name" value="Vaccinia Virus protein VP39"/>
    <property type="match status" value="1"/>
</dbReference>
<protein>
    <submittedName>
        <fullName evidence="2">Uncharacterized protein</fullName>
    </submittedName>
</protein>
<evidence type="ECO:0000256" key="1">
    <source>
        <dbReference type="SAM" id="Phobius"/>
    </source>
</evidence>
<sequence>MGDFPVPGCRISHCGVRQKNKTSFHFPSSTFSLQAKKKKKNSLFFSRTLFLFLSLLSFFPISLSPYLVMSQPNLNERIQVDTSDDDSLFEIQTLSASNLSFASSVRDYSYENGRRYHAYRNGQYPFPNDQEEQDRLALTHHLFKLLTGGDLHRAPISNSNPRRILDIGTGPGEWALEMAEDYPQADIIGTDLSPIQPNWAPPNCRFFIDDAESDWTFSPGETFDYIHARTLAGGIEDWPKLLKQAYQHLKPGGWFEAQEFENLVWSDDGTHENAAAINSWAELLTQSSKKFGKPMDVAPKISRWMTEQGFANVTDDIYKSPIGGWAKNRRYKEIGRIGKVSIMETIEPYSLALFTRVLGLSYQGAQEHMENARAELMSHSHHLYVRFHFVYGQRPFDDSSTDSEAS</sequence>
<dbReference type="PANTHER" id="PTHR43591:SF10">
    <property type="entry name" value="ABC TRANSMEMBRANE TYPE-1 DOMAIN-CONTAINING PROTEIN-RELATED"/>
    <property type="match status" value="1"/>
</dbReference>
<keyword evidence="1" id="KW-1133">Transmembrane helix</keyword>
<feature type="transmembrane region" description="Helical" evidence="1">
    <location>
        <begin position="44"/>
        <end position="68"/>
    </location>
</feature>
<dbReference type="CDD" id="cd02440">
    <property type="entry name" value="AdoMet_MTases"/>
    <property type="match status" value="1"/>
</dbReference>
<dbReference type="PANTHER" id="PTHR43591">
    <property type="entry name" value="METHYLTRANSFERASE"/>
    <property type="match status" value="1"/>
</dbReference>
<name>A0AAI9TN58_PENTH</name>
<keyword evidence="1" id="KW-0472">Membrane</keyword>
<evidence type="ECO:0000313" key="3">
    <source>
        <dbReference type="Proteomes" id="UP001227192"/>
    </source>
</evidence>
<keyword evidence="1" id="KW-0812">Transmembrane</keyword>
<reference evidence="2" key="1">
    <citation type="submission" date="2015-06" db="EMBL/GenBank/DDBJ databases">
        <authorList>
            <person name="Nguyen H."/>
        </authorList>
    </citation>
    <scope>NUCLEOTIDE SEQUENCE</scope>
    <source>
        <strain evidence="2">DAOM 180753</strain>
    </source>
</reference>
<keyword evidence="3" id="KW-1185">Reference proteome</keyword>
<dbReference type="AlphaFoldDB" id="A0AAI9TN58"/>
<dbReference type="InterPro" id="IPR029063">
    <property type="entry name" value="SAM-dependent_MTases_sf"/>
</dbReference>
<dbReference type="Proteomes" id="UP001227192">
    <property type="component" value="Unassembled WGS sequence"/>
</dbReference>
<dbReference type="Pfam" id="PF13489">
    <property type="entry name" value="Methyltransf_23"/>
    <property type="match status" value="1"/>
</dbReference>
<proteinExistence type="predicted"/>
<reference evidence="2" key="2">
    <citation type="journal article" date="2016" name="Fungal Biol.">
        <title>Ochratoxin A production by Penicillium thymicola.</title>
        <authorList>
            <person name="Nguyen H.D.T."/>
            <person name="McMullin D.R."/>
            <person name="Ponomareva E."/>
            <person name="Riley R."/>
            <person name="Pomraning K.R."/>
            <person name="Baker S.E."/>
            <person name="Seifert K.A."/>
        </authorList>
    </citation>
    <scope>NUCLEOTIDE SEQUENCE</scope>
    <source>
        <strain evidence="2">DAOM 180753</strain>
    </source>
</reference>
<evidence type="ECO:0000313" key="2">
    <source>
        <dbReference type="EMBL" id="KAJ9489768.1"/>
    </source>
</evidence>
<dbReference type="EMBL" id="LACB01000075">
    <property type="protein sequence ID" value="KAJ9489768.1"/>
    <property type="molecule type" value="Genomic_DNA"/>
</dbReference>
<accession>A0AAI9TN58</accession>
<gene>
    <name evidence="2" type="ORF">VN97_g3489</name>
</gene>
<organism evidence="2 3">
    <name type="scientific">Penicillium thymicola</name>
    <dbReference type="NCBI Taxonomy" id="293382"/>
    <lineage>
        <taxon>Eukaryota</taxon>
        <taxon>Fungi</taxon>
        <taxon>Dikarya</taxon>
        <taxon>Ascomycota</taxon>
        <taxon>Pezizomycotina</taxon>
        <taxon>Eurotiomycetes</taxon>
        <taxon>Eurotiomycetidae</taxon>
        <taxon>Eurotiales</taxon>
        <taxon>Aspergillaceae</taxon>
        <taxon>Penicillium</taxon>
    </lineage>
</organism>
<dbReference type="GO" id="GO:0008168">
    <property type="term" value="F:methyltransferase activity"/>
    <property type="evidence" value="ECO:0007669"/>
    <property type="project" value="TreeGrafter"/>
</dbReference>
<dbReference type="SUPFAM" id="SSF53335">
    <property type="entry name" value="S-adenosyl-L-methionine-dependent methyltransferases"/>
    <property type="match status" value="1"/>
</dbReference>
<comment type="caution">
    <text evidence="2">The sequence shown here is derived from an EMBL/GenBank/DDBJ whole genome shotgun (WGS) entry which is preliminary data.</text>
</comment>